<feature type="coiled-coil region" evidence="1">
    <location>
        <begin position="143"/>
        <end position="197"/>
    </location>
</feature>
<sequence>AVEALKLKLDELRSTLGGVNGQIKEYLHQQEQLAVQQQALAPGLEAHALYAQLSAQDVGERSAWLEHQLRRLNNDIARDEQRLATLLTLQKDAARVQQQADDEHLEQALAGFATLLPGDILDALRQEPAATFLQLDQQLAQRLELLDRQKDEQQEHAERQQQLEKTQVQQQALELSHQAVQQQVDALRTQQQQARDALTALIGEHAGAEHWQQHLEQQVEAARSTQAKTGQQLQQAQAQAIERAAELKADEQRLGALEQESQQLDHAIGQWRQGHPELDDAGLDQLLAVDDEQVSQLRQRLQQAEKAIEQAGVLVAEREQRLQQHQAQASGEVPAEQLEQALSELQQHLVISEQQCAELRAEQADDQRRQLANQALAERIAQAYAQW</sequence>
<feature type="coiled-coil region" evidence="1">
    <location>
        <begin position="62"/>
        <end position="89"/>
    </location>
</feature>
<organism evidence="2 3">
    <name type="scientific">Steinernema glaseri</name>
    <dbReference type="NCBI Taxonomy" id="37863"/>
    <lineage>
        <taxon>Eukaryota</taxon>
        <taxon>Metazoa</taxon>
        <taxon>Ecdysozoa</taxon>
        <taxon>Nematoda</taxon>
        <taxon>Chromadorea</taxon>
        <taxon>Rhabditida</taxon>
        <taxon>Tylenchina</taxon>
        <taxon>Panagrolaimomorpha</taxon>
        <taxon>Strongyloidoidea</taxon>
        <taxon>Steinernematidae</taxon>
        <taxon>Steinernema</taxon>
    </lineage>
</organism>
<dbReference type="WBParaSite" id="L893_g7441.t1">
    <property type="protein sequence ID" value="L893_g7441.t1"/>
    <property type="gene ID" value="L893_g7441"/>
</dbReference>
<reference evidence="3" key="1">
    <citation type="submission" date="2016-11" db="UniProtKB">
        <authorList>
            <consortium name="WormBaseParasite"/>
        </authorList>
    </citation>
    <scope>IDENTIFICATION</scope>
</reference>
<protein>
    <submittedName>
        <fullName evidence="3">Chromosome segregation protein SMC</fullName>
    </submittedName>
</protein>
<proteinExistence type="predicted"/>
<name>A0A1I8AMZ9_9BILA</name>
<accession>A0A1I8AMZ9</accession>
<dbReference type="Proteomes" id="UP000095287">
    <property type="component" value="Unplaced"/>
</dbReference>
<keyword evidence="1" id="KW-0175">Coiled coil</keyword>
<feature type="coiled-coil region" evidence="1">
    <location>
        <begin position="230"/>
        <end position="374"/>
    </location>
</feature>
<evidence type="ECO:0000313" key="2">
    <source>
        <dbReference type="Proteomes" id="UP000095287"/>
    </source>
</evidence>
<dbReference type="AlphaFoldDB" id="A0A1I8AMZ9"/>
<keyword evidence="2" id="KW-1185">Reference proteome</keyword>
<evidence type="ECO:0000256" key="1">
    <source>
        <dbReference type="SAM" id="Coils"/>
    </source>
</evidence>
<evidence type="ECO:0000313" key="3">
    <source>
        <dbReference type="WBParaSite" id="L893_g7441.t1"/>
    </source>
</evidence>